<proteinExistence type="predicted"/>
<reference evidence="1" key="1">
    <citation type="submission" date="2021-12" db="EMBL/GenBank/DDBJ databases">
        <title>Comparative genomics, transcriptomics and evolutionary studies reveal genomic signatures of adaptation to plant cell wall in hemibiotrophic fungi.</title>
        <authorList>
            <consortium name="DOE Joint Genome Institute"/>
            <person name="Baroncelli R."/>
            <person name="Diaz J.F."/>
            <person name="Benocci T."/>
            <person name="Peng M."/>
            <person name="Battaglia E."/>
            <person name="Haridas S."/>
            <person name="Andreopoulos W."/>
            <person name="Labutti K."/>
            <person name="Pangilinan J."/>
            <person name="Floch G.L."/>
            <person name="Makela M.R."/>
            <person name="Henrissat B."/>
            <person name="Grigoriev I.V."/>
            <person name="Crouch J.A."/>
            <person name="De Vries R.P."/>
            <person name="Sukno S.A."/>
            <person name="Thon M.R."/>
        </authorList>
    </citation>
    <scope>NUCLEOTIDE SEQUENCE</scope>
    <source>
        <strain evidence="1">CBS 112980</strain>
    </source>
</reference>
<gene>
    <name evidence="1" type="ORF">BDZ83DRAFT_609846</name>
</gene>
<accession>A0AAD8UWF5</accession>
<evidence type="ECO:0000313" key="1">
    <source>
        <dbReference type="EMBL" id="KAK1728304.1"/>
    </source>
</evidence>
<dbReference type="GeneID" id="85391456"/>
<sequence length="99" mass="11462">MFKSELRVFGLRLGVSWVPLTLRPAFSIRLELQVWYWGQHPSAPAKPVLNVELLTTICGTSHSTVVFSTREKSQRTKTANHRNLPRRILRGRCVRHWAL</sequence>
<dbReference type="AlphaFoldDB" id="A0AAD8UWF5"/>
<dbReference type="EMBL" id="JAHMHS010000018">
    <property type="protein sequence ID" value="KAK1728304.1"/>
    <property type="molecule type" value="Genomic_DNA"/>
</dbReference>
<comment type="caution">
    <text evidence="1">The sequence shown here is derived from an EMBL/GenBank/DDBJ whole genome shotgun (WGS) entry which is preliminary data.</text>
</comment>
<dbReference type="Proteomes" id="UP001244207">
    <property type="component" value="Unassembled WGS sequence"/>
</dbReference>
<evidence type="ECO:0000313" key="2">
    <source>
        <dbReference type="Proteomes" id="UP001244207"/>
    </source>
</evidence>
<dbReference type="RefSeq" id="XP_060368359.1">
    <property type="nucleotide sequence ID" value="XM_060507557.1"/>
</dbReference>
<name>A0AAD8UWF5_GLOAC</name>
<keyword evidence="2" id="KW-1185">Reference proteome</keyword>
<organism evidence="1 2">
    <name type="scientific">Glomerella acutata</name>
    <name type="common">Colletotrichum acutatum</name>
    <dbReference type="NCBI Taxonomy" id="27357"/>
    <lineage>
        <taxon>Eukaryota</taxon>
        <taxon>Fungi</taxon>
        <taxon>Dikarya</taxon>
        <taxon>Ascomycota</taxon>
        <taxon>Pezizomycotina</taxon>
        <taxon>Sordariomycetes</taxon>
        <taxon>Hypocreomycetidae</taxon>
        <taxon>Glomerellales</taxon>
        <taxon>Glomerellaceae</taxon>
        <taxon>Colletotrichum</taxon>
        <taxon>Colletotrichum acutatum species complex</taxon>
    </lineage>
</organism>
<protein>
    <submittedName>
        <fullName evidence="1">Uncharacterized protein</fullName>
    </submittedName>
</protein>